<evidence type="ECO:0000256" key="2">
    <source>
        <dbReference type="SAM" id="Phobius"/>
    </source>
</evidence>
<keyword evidence="2" id="KW-0472">Membrane</keyword>
<accession>L8GNG1</accession>
<protein>
    <submittedName>
        <fullName evidence="3">Uncharacterized protein</fullName>
    </submittedName>
</protein>
<evidence type="ECO:0000313" key="4">
    <source>
        <dbReference type="Proteomes" id="UP000011083"/>
    </source>
</evidence>
<dbReference type="Proteomes" id="UP000011083">
    <property type="component" value="Unassembled WGS sequence"/>
</dbReference>
<keyword evidence="2" id="KW-0812">Transmembrane</keyword>
<gene>
    <name evidence="3" type="ORF">ACA1_320970</name>
</gene>
<proteinExistence type="predicted"/>
<evidence type="ECO:0000313" key="3">
    <source>
        <dbReference type="EMBL" id="ELR14580.1"/>
    </source>
</evidence>
<keyword evidence="4" id="KW-1185">Reference proteome</keyword>
<feature type="compositionally biased region" description="Acidic residues" evidence="1">
    <location>
        <begin position="27"/>
        <end position="37"/>
    </location>
</feature>
<keyword evidence="2" id="KW-1133">Transmembrane helix</keyword>
<sequence>MSARISLMGADDEDHLHGTAPDHADDGEGEYDEDEDEEEITLSQYLVELVWKDKRTRYQLWNCGKVIVLFGVTVWAMRRFPHFQDPERLDQKVVEYMDHQQRMMMGGM</sequence>
<dbReference type="VEuPathDB" id="AmoebaDB:ACA1_320970"/>
<feature type="compositionally biased region" description="Basic and acidic residues" evidence="1">
    <location>
        <begin position="14"/>
        <end position="26"/>
    </location>
</feature>
<reference evidence="3 4" key="1">
    <citation type="journal article" date="2013" name="Genome Biol.">
        <title>Genome of Acanthamoeba castellanii highlights extensive lateral gene transfer and early evolution of tyrosine kinase signaling.</title>
        <authorList>
            <person name="Clarke M."/>
            <person name="Lohan A.J."/>
            <person name="Liu B."/>
            <person name="Lagkouvardos I."/>
            <person name="Roy S."/>
            <person name="Zafar N."/>
            <person name="Bertelli C."/>
            <person name="Schilde C."/>
            <person name="Kianianmomeni A."/>
            <person name="Burglin T.R."/>
            <person name="Frech C."/>
            <person name="Turcotte B."/>
            <person name="Kopec K.O."/>
            <person name="Synnott J.M."/>
            <person name="Choo C."/>
            <person name="Paponov I."/>
            <person name="Finkler A."/>
            <person name="Soon Heng Tan C."/>
            <person name="Hutchins A.P."/>
            <person name="Weinmeier T."/>
            <person name="Rattei T."/>
            <person name="Chu J.S."/>
            <person name="Gimenez G."/>
            <person name="Irimia M."/>
            <person name="Rigden D.J."/>
            <person name="Fitzpatrick D.A."/>
            <person name="Lorenzo-Morales J."/>
            <person name="Bateman A."/>
            <person name="Chiu C.H."/>
            <person name="Tang P."/>
            <person name="Hegemann P."/>
            <person name="Fromm H."/>
            <person name="Raoult D."/>
            <person name="Greub G."/>
            <person name="Miranda-Saavedra D."/>
            <person name="Chen N."/>
            <person name="Nash P."/>
            <person name="Ginger M.L."/>
            <person name="Horn M."/>
            <person name="Schaap P."/>
            <person name="Caler L."/>
            <person name="Loftus B."/>
        </authorList>
    </citation>
    <scope>NUCLEOTIDE SEQUENCE [LARGE SCALE GENOMIC DNA]</scope>
    <source>
        <strain evidence="3 4">Neff</strain>
    </source>
</reference>
<dbReference type="GeneID" id="14915173"/>
<dbReference type="EMBL" id="KB008050">
    <property type="protein sequence ID" value="ELR14580.1"/>
    <property type="molecule type" value="Genomic_DNA"/>
</dbReference>
<name>L8GNG1_ACACF</name>
<feature type="transmembrane region" description="Helical" evidence="2">
    <location>
        <begin position="58"/>
        <end position="77"/>
    </location>
</feature>
<organism evidence="3 4">
    <name type="scientific">Acanthamoeba castellanii (strain ATCC 30010 / Neff)</name>
    <dbReference type="NCBI Taxonomy" id="1257118"/>
    <lineage>
        <taxon>Eukaryota</taxon>
        <taxon>Amoebozoa</taxon>
        <taxon>Discosea</taxon>
        <taxon>Longamoebia</taxon>
        <taxon>Centramoebida</taxon>
        <taxon>Acanthamoebidae</taxon>
        <taxon>Acanthamoeba</taxon>
    </lineage>
</organism>
<dbReference type="AlphaFoldDB" id="L8GNG1"/>
<dbReference type="KEGG" id="acan:ACA1_320970"/>
<evidence type="ECO:0000256" key="1">
    <source>
        <dbReference type="SAM" id="MobiDB-lite"/>
    </source>
</evidence>
<dbReference type="RefSeq" id="XP_004336593.1">
    <property type="nucleotide sequence ID" value="XM_004336545.1"/>
</dbReference>
<feature type="region of interest" description="Disordered" evidence="1">
    <location>
        <begin position="1"/>
        <end position="37"/>
    </location>
</feature>